<feature type="domain" description="Glucose-methanol-choline oxidoreductase N-terminal" evidence="13">
    <location>
        <begin position="142"/>
        <end position="165"/>
    </location>
</feature>
<evidence type="ECO:0000256" key="8">
    <source>
        <dbReference type="ARBA" id="ARBA00022827"/>
    </source>
</evidence>
<reference evidence="15" key="2">
    <citation type="journal article" date="2023" name="IMA Fungus">
        <title>Comparative genomic study of the Penicillium genus elucidates a diverse pangenome and 15 lateral gene transfer events.</title>
        <authorList>
            <person name="Petersen C."/>
            <person name="Sorensen T."/>
            <person name="Nielsen M.R."/>
            <person name="Sondergaard T.E."/>
            <person name="Sorensen J.L."/>
            <person name="Fitzpatrick D.A."/>
            <person name="Frisvad J.C."/>
            <person name="Nielsen K.L."/>
        </authorList>
    </citation>
    <scope>NUCLEOTIDE SEQUENCE</scope>
    <source>
        <strain evidence="15">IBT 20477</strain>
    </source>
</reference>
<dbReference type="PANTHER" id="PTHR11552">
    <property type="entry name" value="GLUCOSE-METHANOL-CHOLINE GMC OXIDOREDUCTASE"/>
    <property type="match status" value="1"/>
</dbReference>
<dbReference type="InterPro" id="IPR000172">
    <property type="entry name" value="GMC_OxRdtase_N"/>
</dbReference>
<keyword evidence="8 11" id="KW-0274">FAD</keyword>
<proteinExistence type="inferred from homology"/>
<comment type="caution">
    <text evidence="15">The sequence shown here is derived from an EMBL/GenBank/DDBJ whole genome shotgun (WGS) entry which is preliminary data.</text>
</comment>
<dbReference type="SUPFAM" id="SSF54373">
    <property type="entry name" value="FAD-linked reductases, C-terminal domain"/>
    <property type="match status" value="1"/>
</dbReference>
<keyword evidence="16" id="KW-1185">Reference proteome</keyword>
<evidence type="ECO:0000256" key="6">
    <source>
        <dbReference type="ARBA" id="ARBA00022512"/>
    </source>
</evidence>
<dbReference type="InterPro" id="IPR007867">
    <property type="entry name" value="GMC_OxRtase_C"/>
</dbReference>
<reference evidence="15" key="1">
    <citation type="submission" date="2022-11" db="EMBL/GenBank/DDBJ databases">
        <authorList>
            <person name="Petersen C."/>
        </authorList>
    </citation>
    <scope>NUCLEOTIDE SEQUENCE</scope>
    <source>
        <strain evidence="15">IBT 20477</strain>
    </source>
</reference>
<keyword evidence="9" id="KW-0560">Oxidoreductase</keyword>
<comment type="cofactor">
    <cofactor evidence="1 11">
        <name>FAD</name>
        <dbReference type="ChEBI" id="CHEBI:57692"/>
    </cofactor>
</comment>
<evidence type="ECO:0000256" key="11">
    <source>
        <dbReference type="PIRSR" id="PIRSR000137-2"/>
    </source>
</evidence>
<evidence type="ECO:0000256" key="12">
    <source>
        <dbReference type="RuleBase" id="RU003968"/>
    </source>
</evidence>
<keyword evidence="5" id="KW-0963">Cytoplasm</keyword>
<feature type="binding site" evidence="11">
    <location>
        <begin position="595"/>
        <end position="596"/>
    </location>
    <ligand>
        <name>FAD</name>
        <dbReference type="ChEBI" id="CHEBI:57692"/>
    </ligand>
</feature>
<dbReference type="Proteomes" id="UP001150942">
    <property type="component" value="Unassembled WGS sequence"/>
</dbReference>
<comment type="similarity">
    <text evidence="4 12">Belongs to the GMC oxidoreductase family.</text>
</comment>
<evidence type="ECO:0000256" key="10">
    <source>
        <dbReference type="PIRSR" id="PIRSR000137-1"/>
    </source>
</evidence>
<evidence type="ECO:0000256" key="2">
    <source>
        <dbReference type="ARBA" id="ARBA00004191"/>
    </source>
</evidence>
<evidence type="ECO:0000259" key="13">
    <source>
        <dbReference type="PROSITE" id="PS00623"/>
    </source>
</evidence>
<evidence type="ECO:0000313" key="16">
    <source>
        <dbReference type="Proteomes" id="UP001150942"/>
    </source>
</evidence>
<evidence type="ECO:0000313" key="15">
    <source>
        <dbReference type="EMBL" id="KAJ5187045.1"/>
    </source>
</evidence>
<protein>
    <recommendedName>
        <fullName evidence="13 14">Glucose-methanol-choline oxidoreductase N-terminal domain-containing protein</fullName>
    </recommendedName>
</protein>
<dbReference type="InterPro" id="IPR036188">
    <property type="entry name" value="FAD/NAD-bd_sf"/>
</dbReference>
<dbReference type="GO" id="GO:0016614">
    <property type="term" value="F:oxidoreductase activity, acting on CH-OH group of donors"/>
    <property type="evidence" value="ECO:0007669"/>
    <property type="project" value="InterPro"/>
</dbReference>
<dbReference type="PROSITE" id="PS00623">
    <property type="entry name" value="GMC_OXRED_1"/>
    <property type="match status" value="1"/>
</dbReference>
<evidence type="ECO:0000256" key="7">
    <source>
        <dbReference type="ARBA" id="ARBA00022630"/>
    </source>
</evidence>
<dbReference type="PANTHER" id="PTHR11552:SF201">
    <property type="entry name" value="GLUCOSE-METHANOL-CHOLINE OXIDOREDUCTASE N-TERMINAL DOMAIN-CONTAINING PROTEIN"/>
    <property type="match status" value="1"/>
</dbReference>
<gene>
    <name evidence="15" type="ORF">N7449_010039</name>
</gene>
<comment type="subcellular location">
    <subcellularLocation>
        <location evidence="3">Cytoplasm</location>
    </subcellularLocation>
    <subcellularLocation>
        <location evidence="2">Secreted</location>
        <location evidence="2">Cell wall</location>
    </subcellularLocation>
</comment>
<keyword evidence="7 12" id="KW-0285">Flavoprotein</keyword>
<feature type="binding site" evidence="11">
    <location>
        <position position="148"/>
    </location>
    <ligand>
        <name>FAD</name>
        <dbReference type="ChEBI" id="CHEBI:57692"/>
    </ligand>
</feature>
<dbReference type="Gene3D" id="3.30.560.10">
    <property type="entry name" value="Glucose Oxidase, domain 3"/>
    <property type="match status" value="1"/>
</dbReference>
<dbReference type="GO" id="GO:0050660">
    <property type="term" value="F:flavin adenine dinucleotide binding"/>
    <property type="evidence" value="ECO:0007669"/>
    <property type="project" value="InterPro"/>
</dbReference>
<feature type="active site" description="Proton acceptor" evidence="10">
    <location>
        <position position="641"/>
    </location>
</feature>
<evidence type="ECO:0000256" key="9">
    <source>
        <dbReference type="ARBA" id="ARBA00023002"/>
    </source>
</evidence>
<dbReference type="SUPFAM" id="SSF51905">
    <property type="entry name" value="FAD/NAD(P)-binding domain"/>
    <property type="match status" value="1"/>
</dbReference>
<evidence type="ECO:0000256" key="4">
    <source>
        <dbReference type="ARBA" id="ARBA00010790"/>
    </source>
</evidence>
<evidence type="ECO:0000259" key="14">
    <source>
        <dbReference type="PROSITE" id="PS00624"/>
    </source>
</evidence>
<dbReference type="PROSITE" id="PS00624">
    <property type="entry name" value="GMC_OXRED_2"/>
    <property type="match status" value="1"/>
</dbReference>
<name>A0A9W9M2S6_9EURO</name>
<dbReference type="OrthoDB" id="269227at2759"/>
<dbReference type="GO" id="GO:0005737">
    <property type="term" value="C:cytoplasm"/>
    <property type="evidence" value="ECO:0007669"/>
    <property type="project" value="UniProtKB-SubCell"/>
</dbReference>
<feature type="active site" description="Proton donor" evidence="10">
    <location>
        <position position="596"/>
    </location>
</feature>
<dbReference type="Pfam" id="PF00732">
    <property type="entry name" value="GMC_oxred_N"/>
    <property type="match status" value="1"/>
</dbReference>
<dbReference type="AlphaFoldDB" id="A0A9W9M2S6"/>
<organism evidence="15 16">
    <name type="scientific">Penicillium cf. viridicatum</name>
    <dbReference type="NCBI Taxonomy" id="2972119"/>
    <lineage>
        <taxon>Eukaryota</taxon>
        <taxon>Fungi</taxon>
        <taxon>Dikarya</taxon>
        <taxon>Ascomycota</taxon>
        <taxon>Pezizomycotina</taxon>
        <taxon>Eurotiomycetes</taxon>
        <taxon>Eurotiomycetidae</taxon>
        <taxon>Eurotiales</taxon>
        <taxon>Aspergillaceae</taxon>
        <taxon>Penicillium</taxon>
    </lineage>
</organism>
<dbReference type="Gene3D" id="3.50.50.60">
    <property type="entry name" value="FAD/NAD(P)-binding domain"/>
    <property type="match status" value="1"/>
</dbReference>
<evidence type="ECO:0000256" key="5">
    <source>
        <dbReference type="ARBA" id="ARBA00022490"/>
    </source>
</evidence>
<dbReference type="PIRSF" id="PIRSF000137">
    <property type="entry name" value="Alcohol_oxidase"/>
    <property type="match status" value="1"/>
</dbReference>
<dbReference type="EMBL" id="JAPQKQ010000007">
    <property type="protein sequence ID" value="KAJ5187045.1"/>
    <property type="molecule type" value="Genomic_DNA"/>
</dbReference>
<dbReference type="Pfam" id="PF05199">
    <property type="entry name" value="GMC_oxred_C"/>
    <property type="match status" value="1"/>
</dbReference>
<accession>A0A9W9M2S6</accession>
<evidence type="ECO:0000256" key="1">
    <source>
        <dbReference type="ARBA" id="ARBA00001974"/>
    </source>
</evidence>
<keyword evidence="6" id="KW-0134">Cell wall</keyword>
<feature type="domain" description="Glucose-methanol-choline oxidoreductase N-terminal" evidence="14">
    <location>
        <begin position="332"/>
        <end position="346"/>
    </location>
</feature>
<evidence type="ECO:0000256" key="3">
    <source>
        <dbReference type="ARBA" id="ARBA00004496"/>
    </source>
</evidence>
<keyword evidence="6" id="KW-0964">Secreted</keyword>
<dbReference type="InterPro" id="IPR012132">
    <property type="entry name" value="GMC_OxRdtase"/>
</dbReference>
<sequence>MPRYKQVQATTLHRFTKCPVAWHSNEAERKAAQLRGFDLIFSPNPSSAMGNETLQQFAALDLDYLIIGGGTAGLAVAARLTEDPEFRVGVIEAGPSVLNADDNGAINVPGRYGETIGSKYDWKFKTTPQPGLGGRSLPWPRGRILGGTSALNLMAWNRGHRKDYDSWAELGNKGWGWEDLLPFFRRSENFHPPSAAHQKYYQSSYDPQANGMKGPLHTTHAKQYGPTHQYWHETLNSLGVPSTRDSLAGDNTGTWNMVCTIDPDSQERSYSASAYYHPIAKRPNLHMLTEATAMEILFEFEDDEWYATGARVRWNGLEANIKAYEEVIVCAGSVQSPQLLELSGIGNQDVLEAAGIETKFHSPNVGENLQEHMKVTATIFEIPSTIPTRDDILKDPIQREAADRAYYASQTGPWTVMPCSVAYCPLSNILSPEECDELHTQAKEVARNTGRTQDALLASQFESGQARGQVEYLFDLGNWSPYFVSEPGKKYATMLQMLQYPFSRGSIHIPPMSETNYEKATIDEKPMIDPRYFLGPGEIDKKVMAKALRWGDRICQTEPLAKLIRGRVFPPPANGAKTEDEVYEDFVSNYTVTDWHPVGTCAMGEADGINAGVVNDMLQVHGVHALRVVDASIMPLQVGAHIQATVYAIAEKAADMIVDDYFSRNGPL</sequence>